<dbReference type="InterPro" id="IPR051606">
    <property type="entry name" value="Polyketide_Oxido-like"/>
</dbReference>
<dbReference type="RefSeq" id="WP_059377298.1">
    <property type="nucleotide sequence ID" value="NZ_DF968064.1"/>
</dbReference>
<dbReference type="SUPFAM" id="SSF51735">
    <property type="entry name" value="NAD(P)-binding Rossmann-fold domains"/>
    <property type="match status" value="1"/>
</dbReference>
<proteinExistence type="predicted"/>
<dbReference type="Gene3D" id="3.40.50.720">
    <property type="entry name" value="NAD(P)-binding Rossmann-like Domain"/>
    <property type="match status" value="1"/>
</dbReference>
<gene>
    <name evidence="2" type="ORF">FPFC_021630</name>
</gene>
<evidence type="ECO:0000259" key="1">
    <source>
        <dbReference type="Pfam" id="PF13460"/>
    </source>
</evidence>
<protein>
    <submittedName>
        <fullName evidence="2">Putative NADH-flavin reductase</fullName>
    </submittedName>
</protein>
<dbReference type="PANTHER" id="PTHR43355">
    <property type="entry name" value="FLAVIN REDUCTASE (NADPH)"/>
    <property type="match status" value="1"/>
</dbReference>
<dbReference type="Pfam" id="PF13460">
    <property type="entry name" value="NAD_binding_10"/>
    <property type="match status" value="1"/>
</dbReference>
<accession>A0A3F3H8R2</accession>
<dbReference type="InterPro" id="IPR036291">
    <property type="entry name" value="NAD(P)-bd_dom_sf"/>
</dbReference>
<dbReference type="OrthoDB" id="9785372at2"/>
<dbReference type="GO" id="GO:0016646">
    <property type="term" value="F:oxidoreductase activity, acting on the CH-NH group of donors, NAD or NADP as acceptor"/>
    <property type="evidence" value="ECO:0007669"/>
    <property type="project" value="TreeGrafter"/>
</dbReference>
<dbReference type="Proteomes" id="UP000061227">
    <property type="component" value="Unassembled WGS sequence"/>
</dbReference>
<dbReference type="EMBL" id="DF968064">
    <property type="protein sequence ID" value="GAP02713.1"/>
    <property type="molecule type" value="Genomic_DNA"/>
</dbReference>
<feature type="domain" description="NAD(P)-binding" evidence="1">
    <location>
        <begin position="7"/>
        <end position="115"/>
    </location>
</feature>
<evidence type="ECO:0000313" key="2">
    <source>
        <dbReference type="EMBL" id="GAP02713.1"/>
    </source>
</evidence>
<dbReference type="PANTHER" id="PTHR43355:SF2">
    <property type="entry name" value="FLAVIN REDUCTASE (NADPH)"/>
    <property type="match status" value="1"/>
</dbReference>
<dbReference type="STRING" id="220714.SAMN05660469_0651"/>
<evidence type="ECO:0000313" key="3">
    <source>
        <dbReference type="Proteomes" id="UP000061227"/>
    </source>
</evidence>
<dbReference type="AlphaFoldDB" id="A0A3F3H8R2"/>
<name>A0A3F3H8R2_9LACO</name>
<organism evidence="2 3">
    <name type="scientific">Fructobacillus pseudoficulneus</name>
    <dbReference type="NCBI Taxonomy" id="220714"/>
    <lineage>
        <taxon>Bacteria</taxon>
        <taxon>Bacillati</taxon>
        <taxon>Bacillota</taxon>
        <taxon>Bacilli</taxon>
        <taxon>Lactobacillales</taxon>
        <taxon>Lactobacillaceae</taxon>
        <taxon>Fructobacillus</taxon>
    </lineage>
</organism>
<keyword evidence="3" id="KW-1185">Reference proteome</keyword>
<reference evidence="2 3" key="1">
    <citation type="journal article" date="2015" name="BMC Genomics">
        <title>Comparative genomics of Fructobacillus spp. and Leuconostoc spp. reveals niche-specific evolution of Fructobacillus spp.</title>
        <authorList>
            <person name="Endo A."/>
            <person name="Tanizawa Y."/>
            <person name="Tanaka N."/>
            <person name="Maeno S."/>
            <person name="Kumar H."/>
            <person name="Shiwa Y."/>
            <person name="Okada S."/>
            <person name="Yoshikawa H."/>
            <person name="Dicks L."/>
            <person name="Nakagawa J."/>
            <person name="Arita M."/>
        </authorList>
    </citation>
    <scope>NUCLEOTIDE SEQUENCE [LARGE SCALE GENOMIC DNA]</scope>
    <source>
        <strain evidence="2 3">DSM 15468</strain>
    </source>
</reference>
<dbReference type="InterPro" id="IPR016040">
    <property type="entry name" value="NAD(P)-bd_dom"/>
</dbReference>
<sequence>MKVLVIGASGMAGSAIVKSALAAGDQVTANGRSQEKLADLQKSFPEIDILAKDAFALTKEELLNFDVVVDAFSAPTKSYLQIDLAAHLVHLVREEQSPRLAFVLGAGSLHTGSDQHLVVDDLAKAPNAESWIEIPESQLYELEYLRHVKNVSWFGLSPSQEFVAGDADPEPLVGQETLLVNAEGKSFTTSGTLANALVAEYHHPEHLNQRFTVANH</sequence>